<dbReference type="PANTHER" id="PTHR45923:SF20">
    <property type="entry name" value="PROTEIN ROOT HAIR DEFECTIVE 3 HOMOLOG 2"/>
    <property type="match status" value="1"/>
</dbReference>
<dbReference type="AlphaFoldDB" id="A0A1R3GLK7"/>
<dbReference type="Gramene" id="OMO58961">
    <property type="protein sequence ID" value="OMO58961"/>
    <property type="gene ID" value="CCACVL1_25206"/>
</dbReference>
<dbReference type="GO" id="GO:0016320">
    <property type="term" value="P:endoplasmic reticulum membrane fusion"/>
    <property type="evidence" value="ECO:0007669"/>
    <property type="project" value="TreeGrafter"/>
</dbReference>
<keyword evidence="1" id="KW-0812">Transmembrane</keyword>
<dbReference type="Pfam" id="PF20428">
    <property type="entry name" value="Sey1_3HB"/>
    <property type="match status" value="1"/>
</dbReference>
<keyword evidence="1" id="KW-0472">Membrane</keyword>
<accession>A0A1R3GLK7</accession>
<protein>
    <submittedName>
        <fullName evidence="3">Root hair defective 3 GTP-binding protein</fullName>
    </submittedName>
</protein>
<feature type="transmembrane region" description="Helical" evidence="1">
    <location>
        <begin position="109"/>
        <end position="134"/>
    </location>
</feature>
<sequence>PLKVLSVMAAIRVDNKSDEIEEILFTLMDEKSGPSKILSSKQWPKISPEDTLITPLGCQTLWKGFQEYIEEQFEHAKVHIYNTIIIIITIRISKLWVKTKNRIKKILVGTFNVGQVTASALFALGGILIPPILIPFPRGTDRLQIAVNQAIDEISCCDEDLDQNAVNEATEATDEDFNEAA</sequence>
<feature type="domain" description="Sey1/RHD3-like three-helix bundle" evidence="2">
    <location>
        <begin position="2"/>
        <end position="84"/>
    </location>
</feature>
<dbReference type="STRING" id="210143.A0A1R3GLK7"/>
<evidence type="ECO:0000313" key="3">
    <source>
        <dbReference type="EMBL" id="OMO58961.1"/>
    </source>
</evidence>
<keyword evidence="4" id="KW-1185">Reference proteome</keyword>
<evidence type="ECO:0000313" key="4">
    <source>
        <dbReference type="Proteomes" id="UP000188268"/>
    </source>
</evidence>
<dbReference type="GO" id="GO:0005783">
    <property type="term" value="C:endoplasmic reticulum"/>
    <property type="evidence" value="ECO:0007669"/>
    <property type="project" value="TreeGrafter"/>
</dbReference>
<feature type="non-terminal residue" evidence="3">
    <location>
        <position position="1"/>
    </location>
</feature>
<dbReference type="PANTHER" id="PTHR45923">
    <property type="entry name" value="PROTEIN SEY1"/>
    <property type="match status" value="1"/>
</dbReference>
<comment type="caution">
    <text evidence="3">The sequence shown here is derived from an EMBL/GenBank/DDBJ whole genome shotgun (WGS) entry which is preliminary data.</text>
</comment>
<keyword evidence="1" id="KW-1133">Transmembrane helix</keyword>
<dbReference type="Proteomes" id="UP000188268">
    <property type="component" value="Unassembled WGS sequence"/>
</dbReference>
<dbReference type="EMBL" id="AWWV01014055">
    <property type="protein sequence ID" value="OMO58961.1"/>
    <property type="molecule type" value="Genomic_DNA"/>
</dbReference>
<gene>
    <name evidence="3" type="ORF">CCACVL1_25206</name>
</gene>
<evidence type="ECO:0000256" key="1">
    <source>
        <dbReference type="SAM" id="Phobius"/>
    </source>
</evidence>
<dbReference type="GO" id="GO:0003924">
    <property type="term" value="F:GTPase activity"/>
    <property type="evidence" value="ECO:0007669"/>
    <property type="project" value="TreeGrafter"/>
</dbReference>
<organism evidence="3 4">
    <name type="scientific">Corchorus capsularis</name>
    <name type="common">Jute</name>
    <dbReference type="NCBI Taxonomy" id="210143"/>
    <lineage>
        <taxon>Eukaryota</taxon>
        <taxon>Viridiplantae</taxon>
        <taxon>Streptophyta</taxon>
        <taxon>Embryophyta</taxon>
        <taxon>Tracheophyta</taxon>
        <taxon>Spermatophyta</taxon>
        <taxon>Magnoliopsida</taxon>
        <taxon>eudicotyledons</taxon>
        <taxon>Gunneridae</taxon>
        <taxon>Pentapetalae</taxon>
        <taxon>rosids</taxon>
        <taxon>malvids</taxon>
        <taxon>Malvales</taxon>
        <taxon>Malvaceae</taxon>
        <taxon>Grewioideae</taxon>
        <taxon>Apeibeae</taxon>
        <taxon>Corchorus</taxon>
    </lineage>
</organism>
<dbReference type="OrthoDB" id="10513587at2759"/>
<name>A0A1R3GLK7_COCAP</name>
<dbReference type="InterPro" id="IPR046758">
    <property type="entry name" value="Sey1/RHD3-like_3HB"/>
</dbReference>
<evidence type="ECO:0000259" key="2">
    <source>
        <dbReference type="Pfam" id="PF20428"/>
    </source>
</evidence>
<dbReference type="InterPro" id="IPR008803">
    <property type="entry name" value="RHD3/Sey1"/>
</dbReference>
<proteinExistence type="predicted"/>
<reference evidence="3 4" key="1">
    <citation type="submission" date="2013-09" db="EMBL/GenBank/DDBJ databases">
        <title>Corchorus capsularis genome sequencing.</title>
        <authorList>
            <person name="Alam M."/>
            <person name="Haque M.S."/>
            <person name="Islam M.S."/>
            <person name="Emdad E.M."/>
            <person name="Islam M.M."/>
            <person name="Ahmed B."/>
            <person name="Halim A."/>
            <person name="Hossen Q.M.M."/>
            <person name="Hossain M.Z."/>
            <person name="Ahmed R."/>
            <person name="Khan M.M."/>
            <person name="Islam R."/>
            <person name="Rashid M.M."/>
            <person name="Khan S.A."/>
            <person name="Rahman M.S."/>
            <person name="Alam M."/>
        </authorList>
    </citation>
    <scope>NUCLEOTIDE SEQUENCE [LARGE SCALE GENOMIC DNA]</scope>
    <source>
        <strain evidence="4">cv. CVL-1</strain>
        <tissue evidence="3">Whole seedling</tissue>
    </source>
</reference>